<feature type="signal peptide" evidence="2">
    <location>
        <begin position="1"/>
        <end position="20"/>
    </location>
</feature>
<feature type="region of interest" description="Disordered" evidence="1">
    <location>
        <begin position="72"/>
        <end position="92"/>
    </location>
</feature>
<proteinExistence type="evidence at transcript level"/>
<sequence length="145" mass="16051">MTKFFFVALLVVVAVAFAEARSLRSLKRSKFIRSIAPVSARLARSAQEPDDVEALVGLAVLDELTGEKRSIDAKKRHLSRRETSSEETSSEEAAEVLLGLALLDELSGKSERKAKKSVFKPQKKSLFKPAKAISRRATKLSFPFM</sequence>
<evidence type="ECO:0000313" key="3">
    <source>
        <dbReference type="EMBL" id="AEX09193.1"/>
    </source>
</evidence>
<evidence type="ECO:0000256" key="2">
    <source>
        <dbReference type="SAM" id="SignalP"/>
    </source>
</evidence>
<keyword evidence="2" id="KW-0732">Signal</keyword>
<feature type="chain" id="PRO_5003560637" evidence="2">
    <location>
        <begin position="21"/>
        <end position="145"/>
    </location>
</feature>
<protein>
    <submittedName>
        <fullName evidence="3">Venom toxin putative</fullName>
    </submittedName>
</protein>
<dbReference type="EMBL" id="JN315715">
    <property type="protein sequence ID" value="AEX09193.1"/>
    <property type="molecule type" value="mRNA"/>
</dbReference>
<dbReference type="AlphaFoldDB" id="H2CYN5"/>
<evidence type="ECO:0000256" key="1">
    <source>
        <dbReference type="SAM" id="MobiDB-lite"/>
    </source>
</evidence>
<reference evidence="3" key="1">
    <citation type="journal article" date="2012" name="Proteomics">
        <title>Molecular diversity of the telson and venom components from Pandinus cavimanus (Scorpionidae Latreille 1802): transcriptome, venomics and function.</title>
        <authorList>
            <person name="Diego-Garcia E."/>
            <person name="Peigneur S."/>
            <person name="Clynen E."/>
            <person name="Marien T."/>
            <person name="Czech L."/>
            <person name="Schoofs L."/>
            <person name="Tytgat J."/>
        </authorList>
    </citation>
    <scope>NUCLEOTIDE SEQUENCE</scope>
</reference>
<accession>H2CYN5</accession>
<name>H2CYN5_PANCV</name>
<organism evidence="3">
    <name type="scientific">Pandinus cavimanus</name>
    <name type="common">Tanzanian red clawed scorpion</name>
    <dbReference type="NCBI Taxonomy" id="217261"/>
    <lineage>
        <taxon>Eukaryota</taxon>
        <taxon>Metazoa</taxon>
        <taxon>Ecdysozoa</taxon>
        <taxon>Arthropoda</taxon>
        <taxon>Chelicerata</taxon>
        <taxon>Arachnida</taxon>
        <taxon>Scorpiones</taxon>
        <taxon>Iurida</taxon>
        <taxon>Scorpionoidea</taxon>
        <taxon>Scorpionidae</taxon>
        <taxon>Pandininae</taxon>
        <taxon>Pandinus</taxon>
    </lineage>
</organism>